<dbReference type="GO" id="GO:0005886">
    <property type="term" value="C:plasma membrane"/>
    <property type="evidence" value="ECO:0007669"/>
    <property type="project" value="UniProtKB-ARBA"/>
</dbReference>
<feature type="transmembrane region" description="Helical" evidence="5">
    <location>
        <begin position="20"/>
        <end position="36"/>
    </location>
</feature>
<keyword evidence="3 5" id="KW-1133">Transmembrane helix</keyword>
<keyword evidence="2 5" id="KW-0812">Transmembrane</keyword>
<organism evidence="6 7">
    <name type="scientific">Breznakiella homolactica</name>
    <dbReference type="NCBI Taxonomy" id="2798577"/>
    <lineage>
        <taxon>Bacteria</taxon>
        <taxon>Pseudomonadati</taxon>
        <taxon>Spirochaetota</taxon>
        <taxon>Spirochaetia</taxon>
        <taxon>Spirochaetales</taxon>
        <taxon>Breznakiellaceae</taxon>
        <taxon>Breznakiella</taxon>
    </lineage>
</organism>
<evidence type="ECO:0000256" key="3">
    <source>
        <dbReference type="ARBA" id="ARBA00022989"/>
    </source>
</evidence>
<dbReference type="CDD" id="cd16914">
    <property type="entry name" value="EcfT"/>
    <property type="match status" value="1"/>
</dbReference>
<name>A0A7T7XMX0_9SPIR</name>
<evidence type="ECO:0000256" key="4">
    <source>
        <dbReference type="ARBA" id="ARBA00023136"/>
    </source>
</evidence>
<gene>
    <name evidence="6" type="ORF">JFL75_20515</name>
</gene>
<proteinExistence type="predicted"/>
<dbReference type="Proteomes" id="UP000595917">
    <property type="component" value="Chromosome"/>
</dbReference>
<evidence type="ECO:0000313" key="6">
    <source>
        <dbReference type="EMBL" id="QQO09280.1"/>
    </source>
</evidence>
<keyword evidence="4 5" id="KW-0472">Membrane</keyword>
<feature type="transmembrane region" description="Helical" evidence="5">
    <location>
        <begin position="66"/>
        <end position="86"/>
    </location>
</feature>
<feature type="transmembrane region" description="Helical" evidence="5">
    <location>
        <begin position="247"/>
        <end position="265"/>
    </location>
</feature>
<dbReference type="Pfam" id="PF02361">
    <property type="entry name" value="CbiQ"/>
    <property type="match status" value="1"/>
</dbReference>
<dbReference type="AlphaFoldDB" id="A0A7T7XMX0"/>
<comment type="subcellular location">
    <subcellularLocation>
        <location evidence="1">Membrane</location>
        <topology evidence="1">Multi-pass membrane protein</topology>
    </subcellularLocation>
</comment>
<dbReference type="InterPro" id="IPR003339">
    <property type="entry name" value="ABC/ECF_trnsptr_transmembrane"/>
</dbReference>
<dbReference type="PANTHER" id="PTHR33514:SF1">
    <property type="entry name" value="ABC TRANSPORTER PERMEASE"/>
    <property type="match status" value="1"/>
</dbReference>
<dbReference type="PANTHER" id="PTHR33514">
    <property type="entry name" value="PROTEIN ABCI12, CHLOROPLASTIC"/>
    <property type="match status" value="1"/>
</dbReference>
<reference evidence="6" key="1">
    <citation type="submission" date="2021-01" db="EMBL/GenBank/DDBJ databases">
        <title>Description of Breznakiella homolactica.</title>
        <authorList>
            <person name="Song Y."/>
            <person name="Brune A."/>
        </authorList>
    </citation>
    <scope>NUCLEOTIDE SEQUENCE</scope>
    <source>
        <strain evidence="6">RmG30</strain>
    </source>
</reference>
<evidence type="ECO:0000313" key="7">
    <source>
        <dbReference type="Proteomes" id="UP000595917"/>
    </source>
</evidence>
<protein>
    <submittedName>
        <fullName evidence="6">Energy-coupling factor transporter transmembrane protein EcfT</fullName>
    </submittedName>
</protein>
<dbReference type="RefSeq" id="WP_215626586.1">
    <property type="nucleotide sequence ID" value="NZ_CP067089.2"/>
</dbReference>
<dbReference type="KEGG" id="bhc:JFL75_20515"/>
<evidence type="ECO:0000256" key="2">
    <source>
        <dbReference type="ARBA" id="ARBA00022692"/>
    </source>
</evidence>
<sequence>MSRFMLAYIDRPSPVHAVSGAVKLVVFILWSVLAMAGYDTRVMAVLVVMGLSLFAVSGTKLREVSFIFKMLVVFMALNLIAIYIFAPEQGVEIYGTKHLILKGIGRYSLTWEQLFYEFNIFLKYCTIVPIAILLIVTTHPSEFASSLNRIGVNYSIAYAVSLALRYIPDVQRDYQNISQAQQARGIELSRKVSWVKRLRGSARILLPLVLSSLERIDAVSHAMELRSFGKYKKRTWYSSRPFSRMDAAVLAVSLVLFGFGMWFTFRDGSRFFNPFI</sequence>
<evidence type="ECO:0000256" key="5">
    <source>
        <dbReference type="SAM" id="Phobius"/>
    </source>
</evidence>
<keyword evidence="7" id="KW-1185">Reference proteome</keyword>
<feature type="transmembrane region" description="Helical" evidence="5">
    <location>
        <begin position="120"/>
        <end position="139"/>
    </location>
</feature>
<evidence type="ECO:0000256" key="1">
    <source>
        <dbReference type="ARBA" id="ARBA00004141"/>
    </source>
</evidence>
<dbReference type="EMBL" id="CP067089">
    <property type="protein sequence ID" value="QQO09280.1"/>
    <property type="molecule type" value="Genomic_DNA"/>
</dbReference>
<accession>A0A7T7XMX0</accession>
<feature type="transmembrane region" description="Helical" evidence="5">
    <location>
        <begin position="42"/>
        <end position="59"/>
    </location>
</feature>